<accession>A0A0G0GCT5</accession>
<reference evidence="2 3" key="1">
    <citation type="journal article" date="2015" name="Nature">
        <title>rRNA introns, odd ribosomes, and small enigmatic genomes across a large radiation of phyla.</title>
        <authorList>
            <person name="Brown C.T."/>
            <person name="Hug L.A."/>
            <person name="Thomas B.C."/>
            <person name="Sharon I."/>
            <person name="Castelle C.J."/>
            <person name="Singh A."/>
            <person name="Wilkins M.J."/>
            <person name="Williams K.H."/>
            <person name="Banfield J.F."/>
        </authorList>
    </citation>
    <scope>NUCLEOTIDE SEQUENCE [LARGE SCALE GENOMIC DNA]</scope>
</reference>
<evidence type="ECO:0000313" key="2">
    <source>
        <dbReference type="EMBL" id="KKQ27787.1"/>
    </source>
</evidence>
<dbReference type="EMBL" id="LBSX01000005">
    <property type="protein sequence ID" value="KKQ27787.1"/>
    <property type="molecule type" value="Genomic_DNA"/>
</dbReference>
<dbReference type="STRING" id="1619046.US42_C0005G0012"/>
<keyword evidence="2" id="KW-0808">Transferase</keyword>
<dbReference type="InterPro" id="IPR000182">
    <property type="entry name" value="GNAT_dom"/>
</dbReference>
<dbReference type="PANTHER" id="PTHR13355">
    <property type="entry name" value="GLUCOSAMINE 6-PHOSPHATE N-ACETYLTRANSFERASE"/>
    <property type="match status" value="1"/>
</dbReference>
<dbReference type="AlphaFoldDB" id="A0A0G0GCT5"/>
<dbReference type="PANTHER" id="PTHR13355:SF11">
    <property type="entry name" value="GLUCOSAMINE 6-PHOSPHATE N-ACETYLTRANSFERASE"/>
    <property type="match status" value="1"/>
</dbReference>
<dbReference type="CDD" id="cd04301">
    <property type="entry name" value="NAT_SF"/>
    <property type="match status" value="1"/>
</dbReference>
<name>A0A0G0GCT5_9BACT</name>
<comment type="caution">
    <text evidence="2">The sequence shown here is derived from an EMBL/GenBank/DDBJ whole genome shotgun (WGS) entry which is preliminary data.</text>
</comment>
<feature type="domain" description="N-acetyltransferase" evidence="1">
    <location>
        <begin position="1"/>
        <end position="119"/>
    </location>
</feature>
<dbReference type="InterPro" id="IPR016181">
    <property type="entry name" value="Acyl_CoA_acyltransferase"/>
</dbReference>
<organism evidence="2 3">
    <name type="scientific">Candidatus Magasanikbacteria bacterium GW2011_GWC2_37_14</name>
    <dbReference type="NCBI Taxonomy" id="1619046"/>
    <lineage>
        <taxon>Bacteria</taxon>
        <taxon>Candidatus Magasanikiibacteriota</taxon>
    </lineage>
</organism>
<dbReference type="GO" id="GO:0004343">
    <property type="term" value="F:glucosamine 6-phosphate N-acetyltransferase activity"/>
    <property type="evidence" value="ECO:0007669"/>
    <property type="project" value="TreeGrafter"/>
</dbReference>
<dbReference type="Gene3D" id="3.40.630.30">
    <property type="match status" value="1"/>
</dbReference>
<evidence type="ECO:0000259" key="1">
    <source>
        <dbReference type="PROSITE" id="PS51186"/>
    </source>
</evidence>
<dbReference type="Pfam" id="PF00583">
    <property type="entry name" value="Acetyltransf_1"/>
    <property type="match status" value="1"/>
</dbReference>
<gene>
    <name evidence="2" type="ORF">US42_C0005G0012</name>
</gene>
<dbReference type="PROSITE" id="PS51186">
    <property type="entry name" value="GNAT"/>
    <property type="match status" value="1"/>
</dbReference>
<protein>
    <submittedName>
        <fullName evidence="2">GCN5-related N-acetyltransferase</fullName>
    </submittedName>
</protein>
<proteinExistence type="predicted"/>
<sequence>MEIKKEIKNDAFAVKITLEEENKVLGWTFVYIMFQDRHPEPYAYLENVYIEEEYRSRGLGTQLLELAIAEAKEQGCYKIIGTCKMKKVLVHEFYEKHGFKKMGFEFRMDLKETEILTKD</sequence>
<dbReference type="InterPro" id="IPR039143">
    <property type="entry name" value="GNPNAT1-like"/>
</dbReference>
<evidence type="ECO:0000313" key="3">
    <source>
        <dbReference type="Proteomes" id="UP000034849"/>
    </source>
</evidence>
<dbReference type="Proteomes" id="UP000034849">
    <property type="component" value="Unassembled WGS sequence"/>
</dbReference>
<dbReference type="SUPFAM" id="SSF55729">
    <property type="entry name" value="Acyl-CoA N-acyltransferases (Nat)"/>
    <property type="match status" value="1"/>
</dbReference>